<evidence type="ECO:0000313" key="2">
    <source>
        <dbReference type="Proteomes" id="UP000321234"/>
    </source>
</evidence>
<accession>A0A5C8ZGN7</accession>
<gene>
    <name evidence="1" type="ORF">FMM08_09335</name>
</gene>
<dbReference type="OrthoDB" id="9816539at2"/>
<name>A0A5C8ZGN7_9ACTN</name>
<dbReference type="Proteomes" id="UP000321234">
    <property type="component" value="Unassembled WGS sequence"/>
</dbReference>
<proteinExistence type="predicted"/>
<keyword evidence="2" id="KW-1185">Reference proteome</keyword>
<reference evidence="1 2" key="1">
    <citation type="submission" date="2019-07" db="EMBL/GenBank/DDBJ databases">
        <title>Quadrisphaera sp. strain DD2A genome sequencing and assembly.</title>
        <authorList>
            <person name="Kim I."/>
        </authorList>
    </citation>
    <scope>NUCLEOTIDE SEQUENCE [LARGE SCALE GENOMIC DNA]</scope>
    <source>
        <strain evidence="1 2">DD2A</strain>
    </source>
</reference>
<dbReference type="EMBL" id="VKAC01000005">
    <property type="protein sequence ID" value="TXR56311.1"/>
    <property type="molecule type" value="Genomic_DNA"/>
</dbReference>
<comment type="caution">
    <text evidence="1">The sequence shown here is derived from an EMBL/GenBank/DDBJ whole genome shotgun (WGS) entry which is preliminary data.</text>
</comment>
<protein>
    <submittedName>
        <fullName evidence="1">Uncharacterized protein</fullName>
    </submittedName>
</protein>
<dbReference type="AlphaFoldDB" id="A0A5C8ZGN7"/>
<organism evidence="1 2">
    <name type="scientific">Quadrisphaera setariae</name>
    <dbReference type="NCBI Taxonomy" id="2593304"/>
    <lineage>
        <taxon>Bacteria</taxon>
        <taxon>Bacillati</taxon>
        <taxon>Actinomycetota</taxon>
        <taxon>Actinomycetes</taxon>
        <taxon>Kineosporiales</taxon>
        <taxon>Kineosporiaceae</taxon>
        <taxon>Quadrisphaera</taxon>
    </lineage>
</organism>
<sequence length="347" mass="35986">MAHEAAGLTHLGAWTIEHVQALVAAASHVEGRLIEDAGDAGGVDPAVADLTERVVAALGPLTVFLVSTDRWTGTQEDLDDVHSLLDHLSPAAVQARALAEVLDRPDDPAAQAAEAAALTELPLAKHLVSLLRWVEPGREETGDLEPRPQDLPEAAAAIGVTVDPAQPPQTLADVPRLWAAWVALDAADLLRHEDGRVTTALGSDALASDAPIPAEQLRDAVGAVISELLQDAADDEIDDTAFDEDQLDDDDLAPPSATAVAVLPLLGAAACGGEVSAEVLAAADELADTGALIAELSDLGVLREGTSPGSVVVTPGLEKVLAGPVLDLLEEIAFDEVDDDEEWDDEV</sequence>
<evidence type="ECO:0000313" key="1">
    <source>
        <dbReference type="EMBL" id="TXR56311.1"/>
    </source>
</evidence>